<comment type="caution">
    <text evidence="4">The sequence shown here is derived from an EMBL/GenBank/DDBJ whole genome shotgun (WGS) entry which is preliminary data.</text>
</comment>
<dbReference type="InterPro" id="IPR002514">
    <property type="entry name" value="Transposase_8"/>
</dbReference>
<dbReference type="Pfam" id="PF01527">
    <property type="entry name" value="HTH_Tnp_1"/>
    <property type="match status" value="1"/>
</dbReference>
<evidence type="ECO:0000313" key="4">
    <source>
        <dbReference type="EMBL" id="MBD9357821.1"/>
    </source>
</evidence>
<gene>
    <name evidence="2" type="ORF">IE877_02870</name>
    <name evidence="3" type="ORF">IE877_08700</name>
    <name evidence="4" type="ORF">IE877_18430</name>
    <name evidence="5" type="ORF">IE877_23090</name>
</gene>
<sequence>MLETKSALSRRLVIGHRCDGRCRYDPIAKQELVQSCLQPGVSIARKALEHGINANLLRKWINHYQAAARDTQADELVPPLPAFVPVLTPVIKSQTCEAMLSITLVNGVQMTLQAIDLAELSPLLNTLAHLPCSASTRG</sequence>
<dbReference type="EMBL" id="JACXSS010000001">
    <property type="protein sequence ID" value="MBD9354839.1"/>
    <property type="molecule type" value="Genomic_DNA"/>
</dbReference>
<evidence type="ECO:0000313" key="5">
    <source>
        <dbReference type="EMBL" id="MBD9358724.1"/>
    </source>
</evidence>
<keyword evidence="6" id="KW-1185">Reference proteome</keyword>
<dbReference type="EMBL" id="JACXSS010000001">
    <property type="protein sequence ID" value="MBD9357821.1"/>
    <property type="molecule type" value="Genomic_DNA"/>
</dbReference>
<organism evidence="4 6">
    <name type="scientific">Methylomonas albis</name>
    <dbReference type="NCBI Taxonomy" id="1854563"/>
    <lineage>
        <taxon>Bacteria</taxon>
        <taxon>Pseudomonadati</taxon>
        <taxon>Pseudomonadota</taxon>
        <taxon>Gammaproteobacteria</taxon>
        <taxon>Methylococcales</taxon>
        <taxon>Methylococcaceae</taxon>
        <taxon>Methylomonas</taxon>
    </lineage>
</organism>
<dbReference type="InterPro" id="IPR009057">
    <property type="entry name" value="Homeodomain-like_sf"/>
</dbReference>
<name>A0ABR9D4V5_9GAMM</name>
<dbReference type="EMBL" id="JACXSS010000001">
    <property type="protein sequence ID" value="MBD9358724.1"/>
    <property type="molecule type" value="Genomic_DNA"/>
</dbReference>
<evidence type="ECO:0000313" key="2">
    <source>
        <dbReference type="EMBL" id="MBD9354839.1"/>
    </source>
</evidence>
<evidence type="ECO:0000313" key="6">
    <source>
        <dbReference type="Proteomes" id="UP000652176"/>
    </source>
</evidence>
<evidence type="ECO:0000256" key="1">
    <source>
        <dbReference type="ARBA" id="ARBA00009964"/>
    </source>
</evidence>
<dbReference type="Proteomes" id="UP000652176">
    <property type="component" value="Unassembled WGS sequence"/>
</dbReference>
<dbReference type="EMBL" id="JACXSS010000001">
    <property type="protein sequence ID" value="MBD9355964.1"/>
    <property type="molecule type" value="Genomic_DNA"/>
</dbReference>
<dbReference type="SUPFAM" id="SSF46689">
    <property type="entry name" value="Homeodomain-like"/>
    <property type="match status" value="1"/>
</dbReference>
<proteinExistence type="inferred from homology"/>
<accession>A0ABR9D4V5</accession>
<protein>
    <submittedName>
        <fullName evidence="4">Transposase</fullName>
    </submittedName>
</protein>
<reference evidence="4 6" key="1">
    <citation type="submission" date="2020-09" db="EMBL/GenBank/DDBJ databases">
        <title>Methylomonas albis sp. nov. and Methylomonas fluvii sp. nov.: Two cold-adapted methanotrophs from the River Elbe and an amended description of Methylovulum psychrotolerans strain Eb1.</title>
        <authorList>
            <person name="Bussmann I.K."/>
            <person name="Klings K.-W."/>
            <person name="Warnstedt J."/>
            <person name="Hoppert M."/>
            <person name="Saborowski A."/>
            <person name="Horn F."/>
            <person name="Liebner S."/>
        </authorList>
    </citation>
    <scope>NUCLEOTIDE SEQUENCE [LARGE SCALE GENOMIC DNA]</scope>
    <source>
        <strain evidence="4 6">EbA</strain>
    </source>
</reference>
<evidence type="ECO:0000313" key="3">
    <source>
        <dbReference type="EMBL" id="MBD9355964.1"/>
    </source>
</evidence>
<comment type="similarity">
    <text evidence="1">Belongs to the transposase 8 family.</text>
</comment>
<dbReference type="RefSeq" id="WP_192373081.1">
    <property type="nucleotide sequence ID" value="NZ_CAJHIV010000001.1"/>
</dbReference>